<dbReference type="EMBL" id="BOMQ01000068">
    <property type="protein sequence ID" value="GIE52385.1"/>
    <property type="molecule type" value="Genomic_DNA"/>
</dbReference>
<dbReference type="AlphaFoldDB" id="A0A919MWM5"/>
<keyword evidence="2" id="KW-1185">Reference proteome</keyword>
<dbReference type="Proteomes" id="UP000647172">
    <property type="component" value="Unassembled WGS sequence"/>
</dbReference>
<sequence length="214" mass="23889">MIVVVEGPTAAGKTSWCRRHVGRYVAEYAATGREPTDAVVLARHWARVSMRRWAEAVDLERADGVAFCDTDPVKLHYSWGMAALGLAPRAQFDRELTVTREAFRAGRLGFADAVLVGLPERETLRQRRDADETRRRRNFAAHVQLREPLQQWYAALDRLDPGRVIWDLPAEGVPKLPEPRAERCAVALLDALVDALPPLRPAAAEPARPAVIET</sequence>
<reference evidence="1" key="1">
    <citation type="submission" date="2021-01" db="EMBL/GenBank/DDBJ databases">
        <title>Whole genome shotgun sequence of Actinoplanes nipponensis NBRC 14063.</title>
        <authorList>
            <person name="Komaki H."/>
            <person name="Tamura T."/>
        </authorList>
    </citation>
    <scope>NUCLEOTIDE SEQUENCE</scope>
    <source>
        <strain evidence="1">NBRC 14063</strain>
    </source>
</reference>
<dbReference type="InterPro" id="IPR027417">
    <property type="entry name" value="P-loop_NTPase"/>
</dbReference>
<dbReference type="RefSeq" id="WP_203773797.1">
    <property type="nucleotide sequence ID" value="NZ_BAAAYJ010000015.1"/>
</dbReference>
<evidence type="ECO:0000313" key="2">
    <source>
        <dbReference type="Proteomes" id="UP000647172"/>
    </source>
</evidence>
<gene>
    <name evidence="1" type="ORF">Ani05nite_59190</name>
</gene>
<name>A0A919MWM5_9ACTN</name>
<comment type="caution">
    <text evidence="1">The sequence shown here is derived from an EMBL/GenBank/DDBJ whole genome shotgun (WGS) entry which is preliminary data.</text>
</comment>
<dbReference type="SUPFAM" id="SSF52540">
    <property type="entry name" value="P-loop containing nucleoside triphosphate hydrolases"/>
    <property type="match status" value="1"/>
</dbReference>
<protein>
    <submittedName>
        <fullName evidence="1">Uncharacterized protein</fullName>
    </submittedName>
</protein>
<organism evidence="1 2">
    <name type="scientific">Actinoplanes nipponensis</name>
    <dbReference type="NCBI Taxonomy" id="135950"/>
    <lineage>
        <taxon>Bacteria</taxon>
        <taxon>Bacillati</taxon>
        <taxon>Actinomycetota</taxon>
        <taxon>Actinomycetes</taxon>
        <taxon>Micromonosporales</taxon>
        <taxon>Micromonosporaceae</taxon>
        <taxon>Actinoplanes</taxon>
    </lineage>
</organism>
<accession>A0A919MWM5</accession>
<proteinExistence type="predicted"/>
<evidence type="ECO:0000313" key="1">
    <source>
        <dbReference type="EMBL" id="GIE52385.1"/>
    </source>
</evidence>